<keyword evidence="7" id="KW-1185">Reference proteome</keyword>
<dbReference type="NCBIfam" id="TIGR00231">
    <property type="entry name" value="small_GTP"/>
    <property type="match status" value="1"/>
</dbReference>
<accession>A0A9Q0LEL0</accession>
<dbReference type="Gene3D" id="3.40.50.300">
    <property type="entry name" value="P-loop containing nucleotide triphosphate hydrolases"/>
    <property type="match status" value="1"/>
</dbReference>
<dbReference type="AlphaFoldDB" id="A0A9Q0LEL0"/>
<dbReference type="GO" id="GO:0005525">
    <property type="term" value="F:GTP binding"/>
    <property type="evidence" value="ECO:0007669"/>
    <property type="project" value="InterPro"/>
</dbReference>
<comment type="caution">
    <text evidence="6">The sequence shown here is derived from an EMBL/GenBank/DDBJ whole genome shotgun (WGS) entry which is preliminary data.</text>
</comment>
<dbReference type="GO" id="GO:0012505">
    <property type="term" value="C:endomembrane system"/>
    <property type="evidence" value="ECO:0007669"/>
    <property type="project" value="UniProtKB-SubCell"/>
</dbReference>
<feature type="compositionally biased region" description="Basic and acidic residues" evidence="5">
    <location>
        <begin position="193"/>
        <end position="203"/>
    </location>
</feature>
<sequence length="203" mass="23168">MTSYKYTFKFIVIGATGTGKSSLLNQYTEGKFFPDCSHTIGVEFASRTIQIMNDKVKIQIWDTAGQERFRAITRSYFRGAVGILLVYDVTRRNTFYHLNTWLTDARNLSNPDTTITLVANKIDIRERSISIEEGEKFANENGLEFIETSAKSNTNVEECFQKTARIIYEKIQSGTLKLQENQTLNDPQETESGIEKKSRSQCC</sequence>
<evidence type="ECO:0000256" key="3">
    <source>
        <dbReference type="ARBA" id="ARBA00022741"/>
    </source>
</evidence>
<evidence type="ECO:0000256" key="2">
    <source>
        <dbReference type="ARBA" id="ARBA00006270"/>
    </source>
</evidence>
<protein>
    <submittedName>
        <fullName evidence="6">Rab2a member ras oncogene family</fullName>
    </submittedName>
</protein>
<dbReference type="Proteomes" id="UP001149090">
    <property type="component" value="Unassembled WGS sequence"/>
</dbReference>
<name>A0A9Q0LEL0_ANAIG</name>
<dbReference type="GO" id="GO:0003924">
    <property type="term" value="F:GTPase activity"/>
    <property type="evidence" value="ECO:0007669"/>
    <property type="project" value="InterPro"/>
</dbReference>
<dbReference type="OrthoDB" id="9989112at2759"/>
<reference evidence="6" key="1">
    <citation type="submission" date="2022-10" db="EMBL/GenBank/DDBJ databases">
        <title>Novel sulphate-reducing endosymbionts in the free-living metamonad Anaeramoeba.</title>
        <authorList>
            <person name="Jerlstrom-Hultqvist J."/>
            <person name="Cepicka I."/>
            <person name="Gallot-Lavallee L."/>
            <person name="Salas-Leiva D."/>
            <person name="Curtis B.A."/>
            <person name="Zahonova K."/>
            <person name="Pipaliya S."/>
            <person name="Dacks J."/>
            <person name="Roger A.J."/>
        </authorList>
    </citation>
    <scope>NUCLEOTIDE SEQUENCE</scope>
    <source>
        <strain evidence="6">BMAN</strain>
    </source>
</reference>
<evidence type="ECO:0000313" key="6">
    <source>
        <dbReference type="EMBL" id="KAJ5071826.1"/>
    </source>
</evidence>
<dbReference type="PROSITE" id="PS51421">
    <property type="entry name" value="RAS"/>
    <property type="match status" value="1"/>
</dbReference>
<feature type="compositionally biased region" description="Polar residues" evidence="5">
    <location>
        <begin position="182"/>
        <end position="191"/>
    </location>
</feature>
<evidence type="ECO:0000256" key="5">
    <source>
        <dbReference type="SAM" id="MobiDB-lite"/>
    </source>
</evidence>
<dbReference type="InterPro" id="IPR027417">
    <property type="entry name" value="P-loop_NTPase"/>
</dbReference>
<dbReference type="PRINTS" id="PR00449">
    <property type="entry name" value="RASTRNSFRMNG"/>
</dbReference>
<dbReference type="PROSITE" id="PS51420">
    <property type="entry name" value="RHO"/>
    <property type="match status" value="1"/>
</dbReference>
<evidence type="ECO:0000256" key="4">
    <source>
        <dbReference type="ARBA" id="ARBA00023136"/>
    </source>
</evidence>
<dbReference type="InterPro" id="IPR050209">
    <property type="entry name" value="Rab_GTPases_membrane_traffic"/>
</dbReference>
<dbReference type="SMART" id="SM00176">
    <property type="entry name" value="RAN"/>
    <property type="match status" value="1"/>
</dbReference>
<dbReference type="InterPro" id="IPR001806">
    <property type="entry name" value="Small_GTPase"/>
</dbReference>
<dbReference type="EMBL" id="JAPDFW010000085">
    <property type="protein sequence ID" value="KAJ5071826.1"/>
    <property type="molecule type" value="Genomic_DNA"/>
</dbReference>
<dbReference type="Pfam" id="PF00071">
    <property type="entry name" value="Ras"/>
    <property type="match status" value="1"/>
</dbReference>
<dbReference type="OMA" id="FEDINHW"/>
<dbReference type="PANTHER" id="PTHR47979">
    <property type="entry name" value="DRAB11-RELATED"/>
    <property type="match status" value="1"/>
</dbReference>
<dbReference type="SMART" id="SM00175">
    <property type="entry name" value="RAB"/>
    <property type="match status" value="1"/>
</dbReference>
<dbReference type="PROSITE" id="PS51419">
    <property type="entry name" value="RAB"/>
    <property type="match status" value="1"/>
</dbReference>
<organism evidence="6 7">
    <name type="scientific">Anaeramoeba ignava</name>
    <name type="common">Anaerobic marine amoeba</name>
    <dbReference type="NCBI Taxonomy" id="1746090"/>
    <lineage>
        <taxon>Eukaryota</taxon>
        <taxon>Metamonada</taxon>
        <taxon>Anaeramoebidae</taxon>
        <taxon>Anaeramoeba</taxon>
    </lineage>
</organism>
<dbReference type="FunFam" id="3.40.50.300:FF:000586">
    <property type="entry name" value="Rab family GTPase"/>
    <property type="match status" value="1"/>
</dbReference>
<proteinExistence type="inferred from homology"/>
<feature type="region of interest" description="Disordered" evidence="5">
    <location>
        <begin position="182"/>
        <end position="203"/>
    </location>
</feature>
<comment type="similarity">
    <text evidence="2">Belongs to the small GTPase superfamily. Rab family.</text>
</comment>
<dbReference type="SUPFAM" id="SSF52540">
    <property type="entry name" value="P-loop containing nucleoside triphosphate hydrolases"/>
    <property type="match status" value="1"/>
</dbReference>
<gene>
    <name evidence="6" type="ORF">M0811_09986</name>
</gene>
<dbReference type="SMART" id="SM00174">
    <property type="entry name" value="RHO"/>
    <property type="match status" value="1"/>
</dbReference>
<keyword evidence="3" id="KW-0547">Nucleotide-binding</keyword>
<keyword evidence="4" id="KW-0472">Membrane</keyword>
<dbReference type="SMART" id="SM00173">
    <property type="entry name" value="RAS"/>
    <property type="match status" value="1"/>
</dbReference>
<dbReference type="CDD" id="cd00154">
    <property type="entry name" value="Rab"/>
    <property type="match status" value="1"/>
</dbReference>
<dbReference type="InterPro" id="IPR005225">
    <property type="entry name" value="Small_GTP-bd"/>
</dbReference>
<evidence type="ECO:0000256" key="1">
    <source>
        <dbReference type="ARBA" id="ARBA00004308"/>
    </source>
</evidence>
<evidence type="ECO:0000313" key="7">
    <source>
        <dbReference type="Proteomes" id="UP001149090"/>
    </source>
</evidence>
<comment type="subcellular location">
    <subcellularLocation>
        <location evidence="1">Endomembrane system</location>
    </subcellularLocation>
</comment>